<gene>
    <name evidence="3" type="ORF">PGT21_013665</name>
    <name evidence="4" type="ORF">PGTUg99_005266</name>
</gene>
<dbReference type="Proteomes" id="UP000325313">
    <property type="component" value="Unassembled WGS sequence"/>
</dbReference>
<evidence type="ECO:0000256" key="2">
    <source>
        <dbReference type="SAM" id="SignalP"/>
    </source>
</evidence>
<keyword evidence="2" id="KW-0732">Signal</keyword>
<protein>
    <submittedName>
        <fullName evidence="3">Uncharacterized protein</fullName>
    </submittedName>
</protein>
<dbReference type="OrthoDB" id="2495965at2759"/>
<organism evidence="3 5">
    <name type="scientific">Puccinia graminis f. sp. tritici</name>
    <dbReference type="NCBI Taxonomy" id="56615"/>
    <lineage>
        <taxon>Eukaryota</taxon>
        <taxon>Fungi</taxon>
        <taxon>Dikarya</taxon>
        <taxon>Basidiomycota</taxon>
        <taxon>Pucciniomycotina</taxon>
        <taxon>Pucciniomycetes</taxon>
        <taxon>Pucciniales</taxon>
        <taxon>Pucciniaceae</taxon>
        <taxon>Puccinia</taxon>
    </lineage>
</organism>
<evidence type="ECO:0000313" key="5">
    <source>
        <dbReference type="Proteomes" id="UP000324748"/>
    </source>
</evidence>
<reference evidence="5 6" key="1">
    <citation type="submission" date="2019-05" db="EMBL/GenBank/DDBJ databases">
        <title>Emergence of the Ug99 lineage of the wheat stem rust pathogen through somatic hybridization.</title>
        <authorList>
            <person name="Li F."/>
            <person name="Upadhyaya N.M."/>
            <person name="Sperschneider J."/>
            <person name="Matny O."/>
            <person name="Nguyen-Phuc H."/>
            <person name="Mago R."/>
            <person name="Raley C."/>
            <person name="Miller M.E."/>
            <person name="Silverstein K.A.T."/>
            <person name="Henningsen E."/>
            <person name="Hirsch C.D."/>
            <person name="Visser B."/>
            <person name="Pretorius Z.A."/>
            <person name="Steffenson B.J."/>
            <person name="Schwessinger B."/>
            <person name="Dodds P.N."/>
            <person name="Figueroa M."/>
        </authorList>
    </citation>
    <scope>NUCLEOTIDE SEQUENCE [LARGE SCALE GENOMIC DNA]</scope>
    <source>
        <strain evidence="3">21-0</strain>
        <strain evidence="4 6">Ug99</strain>
    </source>
</reference>
<feature type="chain" id="PRO_5033849144" evidence="2">
    <location>
        <begin position="27"/>
        <end position="248"/>
    </location>
</feature>
<feature type="region of interest" description="Disordered" evidence="1">
    <location>
        <begin position="112"/>
        <end position="138"/>
    </location>
</feature>
<keyword evidence="5" id="KW-1185">Reference proteome</keyword>
<sequence length="248" mass="28171">MIASYTTWYLCFSLYSFGTLLQMTSGQPVDQALIDQSKRENSPVTKFLNHKKRSLDDSFPTQLFGEWRGGLVDAARLASESSSVKDGESLEYAFIDQAKRDSISVTKFMDSERRSLSDNSPGQHLNLDEKANVEDNSLSAGEEKPLEYAFIDQSQRESASITKFPDQERRSFSSIFPTEQLVLWRRNLGDTAKLGGVTMSARDGEKRMRQEYKIKKAQKQWSERKHGCSTLDETCIEITNEGTITYTK</sequence>
<evidence type="ECO:0000313" key="4">
    <source>
        <dbReference type="EMBL" id="KAA1125156.1"/>
    </source>
</evidence>
<accession>A0A5B0PXG8</accession>
<dbReference type="EMBL" id="VDEP01000182">
    <property type="protein sequence ID" value="KAA1125156.1"/>
    <property type="molecule type" value="Genomic_DNA"/>
</dbReference>
<dbReference type="AlphaFoldDB" id="A0A5B0PXG8"/>
<dbReference type="EMBL" id="VSWC01000040">
    <property type="protein sequence ID" value="KAA1105625.1"/>
    <property type="molecule type" value="Genomic_DNA"/>
</dbReference>
<name>A0A5B0PXG8_PUCGR</name>
<evidence type="ECO:0000313" key="6">
    <source>
        <dbReference type="Proteomes" id="UP000325313"/>
    </source>
</evidence>
<evidence type="ECO:0000313" key="3">
    <source>
        <dbReference type="EMBL" id="KAA1105625.1"/>
    </source>
</evidence>
<proteinExistence type="predicted"/>
<comment type="caution">
    <text evidence="3">The sequence shown here is derived from an EMBL/GenBank/DDBJ whole genome shotgun (WGS) entry which is preliminary data.</text>
</comment>
<dbReference type="Proteomes" id="UP000324748">
    <property type="component" value="Unassembled WGS sequence"/>
</dbReference>
<feature type="signal peptide" evidence="2">
    <location>
        <begin position="1"/>
        <end position="26"/>
    </location>
</feature>
<evidence type="ECO:0000256" key="1">
    <source>
        <dbReference type="SAM" id="MobiDB-lite"/>
    </source>
</evidence>